<comment type="caution">
    <text evidence="1">The sequence shown here is derived from an EMBL/GenBank/DDBJ whole genome shotgun (WGS) entry which is preliminary data.</text>
</comment>
<dbReference type="InterPro" id="IPR011009">
    <property type="entry name" value="Kinase-like_dom_sf"/>
</dbReference>
<dbReference type="SUPFAM" id="SSF56112">
    <property type="entry name" value="Protein kinase-like (PK-like)"/>
    <property type="match status" value="1"/>
</dbReference>
<evidence type="ECO:0000313" key="1">
    <source>
        <dbReference type="EMBL" id="PKC15055.1"/>
    </source>
</evidence>
<dbReference type="EMBL" id="LLXJ01000104">
    <property type="protein sequence ID" value="PKC15055.1"/>
    <property type="molecule type" value="Genomic_DNA"/>
</dbReference>
<name>A0A2N0Q7J0_9GLOM</name>
<dbReference type="VEuPathDB" id="FungiDB:RhiirFUN_017466"/>
<gene>
    <name evidence="1" type="ORF">RhiirA5_370981</name>
</gene>
<sequence length="126" mass="14735">MGRLRYSYTCGVCNFKTKTIPCTKCTKYERHNNFDSGYKNVDDMIIASQSHAKDDRDFLEWIEFSQLRILETLDEGGFGTVYKAKWLDGLPMDASDVGRAWNRSHFNYVVAVKFFHNNKDFLKEVK</sequence>
<dbReference type="Gene3D" id="3.30.200.20">
    <property type="entry name" value="Phosphorylase Kinase, domain 1"/>
    <property type="match status" value="1"/>
</dbReference>
<reference evidence="1 2" key="2">
    <citation type="submission" date="2017-09" db="EMBL/GenBank/DDBJ databases">
        <title>Extensive intraspecific genome diversity in a model arbuscular mycorrhizal fungus.</title>
        <authorList>
            <person name="Chen E.C."/>
            <person name="Morin E."/>
            <person name="Beaudet D."/>
            <person name="Noel J."/>
            <person name="Ndikumana S."/>
            <person name="Charron P."/>
            <person name="St-Onge C."/>
            <person name="Giorgi J."/>
            <person name="Grigoriev I.V."/>
            <person name="Roux C."/>
            <person name="Martin F.M."/>
            <person name="Corradi N."/>
        </authorList>
    </citation>
    <scope>NUCLEOTIDE SEQUENCE [LARGE SCALE GENOMIC DNA]</scope>
    <source>
        <strain evidence="1 2">A5</strain>
    </source>
</reference>
<reference evidence="1 2" key="1">
    <citation type="submission" date="2016-04" db="EMBL/GenBank/DDBJ databases">
        <title>Genome analyses suggest a sexual origin of heterokaryosis in a supposedly ancient asexual fungus.</title>
        <authorList>
            <person name="Ropars J."/>
            <person name="Sedzielewska K."/>
            <person name="Noel J."/>
            <person name="Charron P."/>
            <person name="Farinelli L."/>
            <person name="Marton T."/>
            <person name="Kruger M."/>
            <person name="Pelin A."/>
            <person name="Brachmann A."/>
            <person name="Corradi N."/>
        </authorList>
    </citation>
    <scope>NUCLEOTIDE SEQUENCE [LARGE SCALE GENOMIC DNA]</scope>
    <source>
        <strain evidence="1 2">A5</strain>
    </source>
</reference>
<dbReference type="Proteomes" id="UP000232722">
    <property type="component" value="Unassembled WGS sequence"/>
</dbReference>
<organism evidence="1 2">
    <name type="scientific">Rhizophagus irregularis</name>
    <dbReference type="NCBI Taxonomy" id="588596"/>
    <lineage>
        <taxon>Eukaryota</taxon>
        <taxon>Fungi</taxon>
        <taxon>Fungi incertae sedis</taxon>
        <taxon>Mucoromycota</taxon>
        <taxon>Glomeromycotina</taxon>
        <taxon>Glomeromycetes</taxon>
        <taxon>Glomerales</taxon>
        <taxon>Glomeraceae</taxon>
        <taxon>Rhizophagus</taxon>
    </lineage>
</organism>
<dbReference type="VEuPathDB" id="FungiDB:RhiirA1_421293"/>
<accession>A0A2N0Q7J0</accession>
<evidence type="ECO:0008006" key="3">
    <source>
        <dbReference type="Google" id="ProtNLM"/>
    </source>
</evidence>
<evidence type="ECO:0000313" key="2">
    <source>
        <dbReference type="Proteomes" id="UP000232722"/>
    </source>
</evidence>
<proteinExistence type="predicted"/>
<dbReference type="VEuPathDB" id="FungiDB:FUN_000053"/>
<protein>
    <recommendedName>
        <fullName evidence="3">Protein kinase domain-containing protein</fullName>
    </recommendedName>
</protein>
<dbReference type="AlphaFoldDB" id="A0A2N0Q7J0"/>